<proteinExistence type="predicted"/>
<dbReference type="OrthoDB" id="178184at2"/>
<dbReference type="RefSeq" id="WP_036105322.1">
    <property type="nucleotide sequence ID" value="NZ_JAJA02000001.1"/>
</dbReference>
<dbReference type="Proteomes" id="UP000023435">
    <property type="component" value="Unassembled WGS sequence"/>
</dbReference>
<dbReference type="SUPFAM" id="SSF55486">
    <property type="entry name" value="Metalloproteases ('zincins'), catalytic domain"/>
    <property type="match status" value="1"/>
</dbReference>
<dbReference type="AlphaFoldDB" id="A0A108UAS8"/>
<protein>
    <submittedName>
        <fullName evidence="2">Uncharacterized protein</fullName>
    </submittedName>
</protein>
<comment type="caution">
    <text evidence="2">The sequence shown here is derived from an EMBL/GenBank/DDBJ whole genome shotgun (WGS) entry which is preliminary data.</text>
</comment>
<reference evidence="2 3" key="1">
    <citation type="journal article" date="2014" name="Genome Announc.">
        <title>Draft Genome Sequence of Lysobacter capsici AZ78, a Bacterium Antagonistic to Plant-Pathogenic Oomycetes.</title>
        <authorList>
            <person name="Puopolo G."/>
            <person name="Sonego P."/>
            <person name="Engelen K."/>
            <person name="Pertot I."/>
        </authorList>
    </citation>
    <scope>NUCLEOTIDE SEQUENCE [LARGE SCALE GENOMIC DNA]</scope>
    <source>
        <strain evidence="2 3">AZ78</strain>
    </source>
</reference>
<feature type="region of interest" description="Disordered" evidence="1">
    <location>
        <begin position="19"/>
        <end position="40"/>
    </location>
</feature>
<evidence type="ECO:0000256" key="1">
    <source>
        <dbReference type="SAM" id="MobiDB-lite"/>
    </source>
</evidence>
<dbReference type="EMBL" id="JAJA02000001">
    <property type="protein sequence ID" value="KWS05699.1"/>
    <property type="molecule type" value="Genomic_DNA"/>
</dbReference>
<evidence type="ECO:0000313" key="2">
    <source>
        <dbReference type="EMBL" id="KWS05699.1"/>
    </source>
</evidence>
<gene>
    <name evidence="2" type="ORF">AZ78_3251</name>
</gene>
<sequence length="518" mass="55491">MAINYIPNDPRAAGFSIMRGQTPRPSRSTARAHFDMPPSPPQARYARGTPQFLHWQAREAALAALEMFETVRGAPLMRWARAVPVKRLRLDPDAGEDLNAYYTGRAVQFFHYPIGDTVVQSGISTDVVAHEIGHALLDALWPELWSAEFLEAGAFHEAFGDCVAILTALNDRALRRELVASAKVNKTNVLETTAEDLSWAIKQLEPNHNASVPRRAHNKLRWTLPSSLPADGPPGALIAEIHSFGQVFSGCFYDLIGLLYANAPSKTEAQLWKAAETAGRLLFSAAENAPMTLRLFQSVGRAMAQQDQVMFAGAHYELIGQAFRMHNILLGSSAMIAPRSELAGKAAGRGAVKLNAAANEDARHRLGAAAGTRLGKRAVKLGGMAMAELSHRRAIDLSGIAGFLKGVRAHGPEAILVGALPSRVGVAAVMSAVPDASATEQEVRAFVAGLAARGQIKHNGAGNTVQRSAIAPAGVGARKTRPTVGYPVTHRIAQRGGVKTLERACFACGCRVHRGEKS</sequence>
<evidence type="ECO:0000313" key="3">
    <source>
        <dbReference type="Proteomes" id="UP000023435"/>
    </source>
</evidence>
<organism evidence="2 3">
    <name type="scientific">Lysobacter capsici AZ78</name>
    <dbReference type="NCBI Taxonomy" id="1444315"/>
    <lineage>
        <taxon>Bacteria</taxon>
        <taxon>Pseudomonadati</taxon>
        <taxon>Pseudomonadota</taxon>
        <taxon>Gammaproteobacteria</taxon>
        <taxon>Lysobacterales</taxon>
        <taxon>Lysobacteraceae</taxon>
        <taxon>Lysobacter</taxon>
    </lineage>
</organism>
<accession>A0A108UAS8</accession>
<name>A0A108UAS8_9GAMM</name>
<keyword evidence="3" id="KW-1185">Reference proteome</keyword>